<dbReference type="Pfam" id="PF00378">
    <property type="entry name" value="ECH_1"/>
    <property type="match status" value="1"/>
</dbReference>
<dbReference type="Proteomes" id="UP000306575">
    <property type="component" value="Unassembled WGS sequence"/>
</dbReference>
<protein>
    <submittedName>
        <fullName evidence="2">Crotonase/enoyl-CoA hydratase family protein</fullName>
    </submittedName>
</protein>
<dbReference type="InterPro" id="IPR029045">
    <property type="entry name" value="ClpP/crotonase-like_dom_sf"/>
</dbReference>
<evidence type="ECO:0000313" key="2">
    <source>
        <dbReference type="EMBL" id="TKZ22198.1"/>
    </source>
</evidence>
<sequence length="267" mass="28013">MSIQIETQGRIRIVTIDRLAARNAVDPDTAKALYEAFLAFETDQDVDIAILTGAGNTFCAGFDLKAAAGASGTHWIDAVQIPAGWQDARKSPIPGPMGPSRLMLSKPVIAAIEGYAVAGGMELAAWCDMRVVGEGATFGVFCRRWGVPLIDGGTVRLPKLLGQGRANDLILTGRPVESAEALAIGMADRVVAKGRALGAALDLAQSLGAFPQDCMRADFLSARQTGEALAQALTREWQSYASFLSNGVDGAARFAAGKGRGGDFDDI</sequence>
<dbReference type="Gene3D" id="3.90.226.10">
    <property type="entry name" value="2-enoyl-CoA Hydratase, Chain A, domain 1"/>
    <property type="match status" value="1"/>
</dbReference>
<name>A0A4U7N8S0_9RHOB</name>
<reference evidence="2 3" key="1">
    <citation type="submission" date="2019-04" db="EMBL/GenBank/DDBJ databases">
        <title>Genome sequence of Pelagicola litoralis CL-ES2.</title>
        <authorList>
            <person name="Cao J."/>
        </authorList>
    </citation>
    <scope>NUCLEOTIDE SEQUENCE [LARGE SCALE GENOMIC DNA]</scope>
    <source>
        <strain evidence="2 3">CL-ES2</strain>
    </source>
</reference>
<evidence type="ECO:0000256" key="1">
    <source>
        <dbReference type="ARBA" id="ARBA00005254"/>
    </source>
</evidence>
<proteinExistence type="inferred from homology"/>
<dbReference type="CDD" id="cd06558">
    <property type="entry name" value="crotonase-like"/>
    <property type="match status" value="1"/>
</dbReference>
<dbReference type="SUPFAM" id="SSF52096">
    <property type="entry name" value="ClpP/crotonase"/>
    <property type="match status" value="1"/>
</dbReference>
<dbReference type="Gene3D" id="1.10.287.2460">
    <property type="match status" value="1"/>
</dbReference>
<dbReference type="EMBL" id="SULI01000002">
    <property type="protein sequence ID" value="TKZ22198.1"/>
    <property type="molecule type" value="Genomic_DNA"/>
</dbReference>
<keyword evidence="3" id="KW-1185">Reference proteome</keyword>
<dbReference type="OrthoDB" id="5730382at2"/>
<organism evidence="2 3">
    <name type="scientific">Shimia litoralis</name>
    <dbReference type="NCBI Taxonomy" id="420403"/>
    <lineage>
        <taxon>Bacteria</taxon>
        <taxon>Pseudomonadati</taxon>
        <taxon>Pseudomonadota</taxon>
        <taxon>Alphaproteobacteria</taxon>
        <taxon>Rhodobacterales</taxon>
        <taxon>Roseobacteraceae</taxon>
    </lineage>
</organism>
<dbReference type="InterPro" id="IPR001753">
    <property type="entry name" value="Enoyl-CoA_hydra/iso"/>
</dbReference>
<comment type="similarity">
    <text evidence="1">Belongs to the enoyl-CoA hydratase/isomerase family.</text>
</comment>
<dbReference type="PANTHER" id="PTHR43802:SF1">
    <property type="entry name" value="IP11341P-RELATED"/>
    <property type="match status" value="1"/>
</dbReference>
<dbReference type="NCBIfam" id="NF006108">
    <property type="entry name" value="PRK08259.1"/>
    <property type="match status" value="1"/>
</dbReference>
<dbReference type="PANTHER" id="PTHR43802">
    <property type="entry name" value="ENOYL-COA HYDRATASE"/>
    <property type="match status" value="1"/>
</dbReference>
<comment type="caution">
    <text evidence="2">The sequence shown here is derived from an EMBL/GenBank/DDBJ whole genome shotgun (WGS) entry which is preliminary data.</text>
</comment>
<gene>
    <name evidence="2" type="ORF">FAP39_03080</name>
</gene>
<evidence type="ECO:0000313" key="3">
    <source>
        <dbReference type="Proteomes" id="UP000306575"/>
    </source>
</evidence>
<accession>A0A4U7N8S0</accession>
<dbReference type="AlphaFoldDB" id="A0A4U7N8S0"/>
<dbReference type="GO" id="GO:0003824">
    <property type="term" value="F:catalytic activity"/>
    <property type="evidence" value="ECO:0007669"/>
    <property type="project" value="UniProtKB-ARBA"/>
</dbReference>
<dbReference type="RefSeq" id="WP_138014910.1">
    <property type="nucleotide sequence ID" value="NZ_SULI01000002.1"/>
</dbReference>